<evidence type="ECO:0000256" key="1">
    <source>
        <dbReference type="SAM" id="Phobius"/>
    </source>
</evidence>
<keyword evidence="1" id="KW-0812">Transmembrane</keyword>
<proteinExistence type="predicted"/>
<organism evidence="2 3">
    <name type="scientific">Streptomyces hokutonensis</name>
    <dbReference type="NCBI Taxonomy" id="1306990"/>
    <lineage>
        <taxon>Bacteria</taxon>
        <taxon>Bacillati</taxon>
        <taxon>Actinomycetota</taxon>
        <taxon>Actinomycetes</taxon>
        <taxon>Kitasatosporales</taxon>
        <taxon>Streptomycetaceae</taxon>
        <taxon>Streptomyces</taxon>
    </lineage>
</organism>
<dbReference type="EMBL" id="JBIAHM010000008">
    <property type="protein sequence ID" value="MFE9601357.1"/>
    <property type="molecule type" value="Genomic_DNA"/>
</dbReference>
<feature type="transmembrane region" description="Helical" evidence="1">
    <location>
        <begin position="6"/>
        <end position="25"/>
    </location>
</feature>
<keyword evidence="3" id="KW-1185">Reference proteome</keyword>
<gene>
    <name evidence="2" type="ORF">ACFYNQ_22670</name>
</gene>
<comment type="caution">
    <text evidence="2">The sequence shown here is derived from an EMBL/GenBank/DDBJ whole genome shotgun (WGS) entry which is preliminary data.</text>
</comment>
<reference evidence="2 3" key="1">
    <citation type="submission" date="2024-10" db="EMBL/GenBank/DDBJ databases">
        <title>The Natural Products Discovery Center: Release of the First 8490 Sequenced Strains for Exploring Actinobacteria Biosynthetic Diversity.</title>
        <authorList>
            <person name="Kalkreuter E."/>
            <person name="Kautsar S.A."/>
            <person name="Yang D."/>
            <person name="Bader C.D."/>
            <person name="Teijaro C.N."/>
            <person name="Fluegel L."/>
            <person name="Davis C.M."/>
            <person name="Simpson J.R."/>
            <person name="Lauterbach L."/>
            <person name="Steele A.D."/>
            <person name="Gui C."/>
            <person name="Meng S."/>
            <person name="Li G."/>
            <person name="Viehrig K."/>
            <person name="Ye F."/>
            <person name="Su P."/>
            <person name="Kiefer A.F."/>
            <person name="Nichols A."/>
            <person name="Cepeda A.J."/>
            <person name="Yan W."/>
            <person name="Fan B."/>
            <person name="Jiang Y."/>
            <person name="Adhikari A."/>
            <person name="Zheng C.-J."/>
            <person name="Schuster L."/>
            <person name="Cowan T.M."/>
            <person name="Smanski M.J."/>
            <person name="Chevrette M.G."/>
            <person name="De Carvalho L.P.S."/>
            <person name="Shen B."/>
        </authorList>
    </citation>
    <scope>NUCLEOTIDE SEQUENCE [LARGE SCALE GENOMIC DNA]</scope>
    <source>
        <strain evidence="2 3">NPDC006488</strain>
    </source>
</reference>
<evidence type="ECO:0008006" key="4">
    <source>
        <dbReference type="Google" id="ProtNLM"/>
    </source>
</evidence>
<dbReference type="RefSeq" id="WP_388108507.1">
    <property type="nucleotide sequence ID" value="NZ_JBIAHM010000008.1"/>
</dbReference>
<keyword evidence="1" id="KW-0472">Membrane</keyword>
<name>A0ABW6M7T3_9ACTN</name>
<protein>
    <recommendedName>
        <fullName evidence="4">Heme exporter protein D</fullName>
    </recommendedName>
</protein>
<dbReference type="Proteomes" id="UP001601303">
    <property type="component" value="Unassembled WGS sequence"/>
</dbReference>
<accession>A0ABW6M7T3</accession>
<sequence length="50" mass="5551">MFIAHYLAGWLGISTGIVIAVLLVLRRGGKALRARRKQQADTDALRSEEK</sequence>
<evidence type="ECO:0000313" key="2">
    <source>
        <dbReference type="EMBL" id="MFE9601357.1"/>
    </source>
</evidence>
<evidence type="ECO:0000313" key="3">
    <source>
        <dbReference type="Proteomes" id="UP001601303"/>
    </source>
</evidence>
<keyword evidence="1" id="KW-1133">Transmembrane helix</keyword>